<dbReference type="CDD" id="cd05297">
    <property type="entry name" value="GH4_alpha_glucosidase_galactosidase"/>
    <property type="match status" value="1"/>
</dbReference>
<keyword evidence="7" id="KW-0464">Manganese</keyword>
<dbReference type="InterPro" id="IPR036291">
    <property type="entry name" value="NAD(P)-bd_dom_sf"/>
</dbReference>
<evidence type="ECO:0000256" key="7">
    <source>
        <dbReference type="ARBA" id="ARBA00023211"/>
    </source>
</evidence>
<evidence type="ECO:0000259" key="10">
    <source>
        <dbReference type="Pfam" id="PF11975"/>
    </source>
</evidence>
<dbReference type="InterPro" id="IPR022616">
    <property type="entry name" value="Glyco_hydro_4_C"/>
</dbReference>
<feature type="domain" description="Glycosyl hydrolase family 4 C-terminal" evidence="10">
    <location>
        <begin position="193"/>
        <end position="422"/>
    </location>
</feature>
<dbReference type="GO" id="GO:0004557">
    <property type="term" value="F:alpha-galactosidase activity"/>
    <property type="evidence" value="ECO:0007669"/>
    <property type="project" value="UniProtKB-EC"/>
</dbReference>
<accession>A0ABD5QEW8</accession>
<comment type="cofactor">
    <cofactor evidence="1">
        <name>NAD(+)</name>
        <dbReference type="ChEBI" id="CHEBI:57540"/>
    </cofactor>
</comment>
<keyword evidence="4" id="KW-0479">Metal-binding</keyword>
<dbReference type="InterPro" id="IPR053715">
    <property type="entry name" value="GH4_Enzyme_sf"/>
</dbReference>
<dbReference type="Proteomes" id="UP001595925">
    <property type="component" value="Unassembled WGS sequence"/>
</dbReference>
<comment type="cofactor">
    <cofactor evidence="2">
        <name>Mn(2+)</name>
        <dbReference type="ChEBI" id="CHEBI:29035"/>
    </cofactor>
</comment>
<gene>
    <name evidence="11" type="primary">melA</name>
    <name evidence="11" type="ORF">ACFPFO_10555</name>
</gene>
<organism evidence="11 12">
    <name type="scientific">Saliphagus infecundisoli</name>
    <dbReference type="NCBI Taxonomy" id="1849069"/>
    <lineage>
        <taxon>Archaea</taxon>
        <taxon>Methanobacteriati</taxon>
        <taxon>Methanobacteriota</taxon>
        <taxon>Stenosarchaea group</taxon>
        <taxon>Halobacteria</taxon>
        <taxon>Halobacteriales</taxon>
        <taxon>Natrialbaceae</taxon>
        <taxon>Saliphagus</taxon>
    </lineage>
</organism>
<dbReference type="PANTHER" id="PTHR32092:SF6">
    <property type="entry name" value="ALPHA-GALACTOSIDASE"/>
    <property type="match status" value="1"/>
</dbReference>
<evidence type="ECO:0000256" key="3">
    <source>
        <dbReference type="ARBA" id="ARBA00010141"/>
    </source>
</evidence>
<keyword evidence="8" id="KW-0119">Carbohydrate metabolism</keyword>
<protein>
    <submittedName>
        <fullName evidence="11">Alpha-galactosidase</fullName>
        <ecNumber evidence="11">3.2.1.22</ecNumber>
    </submittedName>
</protein>
<evidence type="ECO:0000256" key="1">
    <source>
        <dbReference type="ARBA" id="ARBA00001911"/>
    </source>
</evidence>
<evidence type="ECO:0000256" key="5">
    <source>
        <dbReference type="ARBA" id="ARBA00022801"/>
    </source>
</evidence>
<evidence type="ECO:0000256" key="4">
    <source>
        <dbReference type="ARBA" id="ARBA00022723"/>
    </source>
</evidence>
<proteinExistence type="inferred from homology"/>
<evidence type="ECO:0000313" key="12">
    <source>
        <dbReference type="Proteomes" id="UP001595925"/>
    </source>
</evidence>
<evidence type="ECO:0000256" key="9">
    <source>
        <dbReference type="ARBA" id="ARBA00023295"/>
    </source>
</evidence>
<dbReference type="SUPFAM" id="SSF56327">
    <property type="entry name" value="LDH C-terminal domain-like"/>
    <property type="match status" value="1"/>
</dbReference>
<evidence type="ECO:0000313" key="11">
    <source>
        <dbReference type="EMBL" id="MFC4988188.1"/>
    </source>
</evidence>
<evidence type="ECO:0000256" key="2">
    <source>
        <dbReference type="ARBA" id="ARBA00001936"/>
    </source>
</evidence>
<sequence length="450" mass="49119">MTRIAFIGAGSITFTQTLVRDLLSFPALQGATLALMDIDDDRLAESEAMARRLVEANDLPATVEATTDRREALADADYVICAIHVGGEEPFRNEIEIPEEYGVYQAVGDTLGPGGVFRALRTIPTMVDLARDMEELCPDAPLLQHTNPMAMVCWAVAAETEIDVYGICHSVQGTAHDLASYVGVPSDEIEYWVAGINHMAWFLELEHDGRDLYPDLEAVLAKRGEAYADDVVRFETMDHFGSFITESSQHLSEYLPYFRQSEEEIDDLIDRSSYRADPEEFEYSPVCWLPTGEYLEQWSSIDPGEAFDPEAMDTQLDRSDEYAARIVHSLETGAVRRMNLNVPNTAGSRAGALISNLPADALVEVPSLVDGTGVHPCSAGDLPAQLAALNRTNVNVQALGVQAATEGDEAALRRAIKLDPLTSAVCTLEEADAMVDDLLAANGEYLPALS</sequence>
<evidence type="ECO:0000256" key="8">
    <source>
        <dbReference type="ARBA" id="ARBA00023277"/>
    </source>
</evidence>
<dbReference type="Pfam" id="PF11975">
    <property type="entry name" value="Glyco_hydro_4C"/>
    <property type="match status" value="1"/>
</dbReference>
<dbReference type="RefSeq" id="WP_224827057.1">
    <property type="nucleotide sequence ID" value="NZ_JAIVEF010000001.1"/>
</dbReference>
<dbReference type="PANTHER" id="PTHR32092">
    <property type="entry name" value="6-PHOSPHO-BETA-GLUCOSIDASE-RELATED"/>
    <property type="match status" value="1"/>
</dbReference>
<comment type="caution">
    <text evidence="11">The sequence shown here is derived from an EMBL/GenBank/DDBJ whole genome shotgun (WGS) entry which is preliminary data.</text>
</comment>
<dbReference type="PRINTS" id="PR00732">
    <property type="entry name" value="GLHYDRLASE4"/>
</dbReference>
<name>A0ABD5QEW8_9EURY</name>
<dbReference type="Gene3D" id="3.90.1820.10">
    <property type="entry name" value="AglA-like glucosidase"/>
    <property type="match status" value="1"/>
</dbReference>
<dbReference type="NCBIfam" id="NF011657">
    <property type="entry name" value="PRK15076.1"/>
    <property type="match status" value="1"/>
</dbReference>
<dbReference type="EMBL" id="JBHSJG010000036">
    <property type="protein sequence ID" value="MFC4988188.1"/>
    <property type="molecule type" value="Genomic_DNA"/>
</dbReference>
<dbReference type="GO" id="GO:0046872">
    <property type="term" value="F:metal ion binding"/>
    <property type="evidence" value="ECO:0007669"/>
    <property type="project" value="UniProtKB-KW"/>
</dbReference>
<dbReference type="InterPro" id="IPR001088">
    <property type="entry name" value="Glyco_hydro_4"/>
</dbReference>
<dbReference type="SUPFAM" id="SSF51735">
    <property type="entry name" value="NAD(P)-binding Rossmann-fold domains"/>
    <property type="match status" value="1"/>
</dbReference>
<keyword evidence="12" id="KW-1185">Reference proteome</keyword>
<keyword evidence="9 11" id="KW-0326">Glycosidase</keyword>
<dbReference type="InterPro" id="IPR015955">
    <property type="entry name" value="Lactate_DH/Glyco_Ohase_4_C"/>
</dbReference>
<evidence type="ECO:0000256" key="6">
    <source>
        <dbReference type="ARBA" id="ARBA00023027"/>
    </source>
</evidence>
<reference evidence="11 12" key="1">
    <citation type="journal article" date="2019" name="Int. J. Syst. Evol. Microbiol.">
        <title>The Global Catalogue of Microorganisms (GCM) 10K type strain sequencing project: providing services to taxonomists for standard genome sequencing and annotation.</title>
        <authorList>
            <consortium name="The Broad Institute Genomics Platform"/>
            <consortium name="The Broad Institute Genome Sequencing Center for Infectious Disease"/>
            <person name="Wu L."/>
            <person name="Ma J."/>
        </authorList>
    </citation>
    <scope>NUCLEOTIDE SEQUENCE [LARGE SCALE GENOMIC DNA]</scope>
    <source>
        <strain evidence="11 12">CGMCC 1.15824</strain>
    </source>
</reference>
<dbReference type="EC" id="3.2.1.22" evidence="11"/>
<keyword evidence="5 11" id="KW-0378">Hydrolase</keyword>
<comment type="similarity">
    <text evidence="3">Belongs to the glycosyl hydrolase 4 family.</text>
</comment>
<dbReference type="Pfam" id="PF02056">
    <property type="entry name" value="Glyco_hydro_4"/>
    <property type="match status" value="1"/>
</dbReference>
<keyword evidence="6" id="KW-0520">NAD</keyword>
<dbReference type="AlphaFoldDB" id="A0ABD5QEW8"/>